<dbReference type="Proteomes" id="UP000018888">
    <property type="component" value="Unassembled WGS sequence"/>
</dbReference>
<name>A0A2P4P210_RHIID</name>
<dbReference type="AlphaFoldDB" id="A0A2P4P210"/>
<dbReference type="EMBL" id="AUPC02000451">
    <property type="protein sequence ID" value="POG59433.1"/>
    <property type="molecule type" value="Genomic_DNA"/>
</dbReference>
<reference evidence="1 2" key="1">
    <citation type="journal article" date="2013" name="Proc. Natl. Acad. Sci. U.S.A.">
        <title>Genome of an arbuscular mycorrhizal fungus provides insight into the oldest plant symbiosis.</title>
        <authorList>
            <person name="Tisserant E."/>
            <person name="Malbreil M."/>
            <person name="Kuo A."/>
            <person name="Kohler A."/>
            <person name="Symeonidi A."/>
            <person name="Balestrini R."/>
            <person name="Charron P."/>
            <person name="Duensing N."/>
            <person name="Frei Dit Frey N."/>
            <person name="Gianinazzi-Pearson V."/>
            <person name="Gilbert L.B."/>
            <person name="Handa Y."/>
            <person name="Herr J.R."/>
            <person name="Hijri M."/>
            <person name="Koul R."/>
            <person name="Kawaguchi M."/>
            <person name="Krajinski F."/>
            <person name="Lammers P.J."/>
            <person name="Masclaux F.G."/>
            <person name="Murat C."/>
            <person name="Morin E."/>
            <person name="Ndikumana S."/>
            <person name="Pagni M."/>
            <person name="Petitpierre D."/>
            <person name="Requena N."/>
            <person name="Rosikiewicz P."/>
            <person name="Riley R."/>
            <person name="Saito K."/>
            <person name="San Clemente H."/>
            <person name="Shapiro H."/>
            <person name="van Tuinen D."/>
            <person name="Becard G."/>
            <person name="Bonfante P."/>
            <person name="Paszkowski U."/>
            <person name="Shachar-Hill Y.Y."/>
            <person name="Tuskan G.A."/>
            <person name="Young P.W."/>
            <person name="Sanders I.R."/>
            <person name="Henrissat B."/>
            <person name="Rensing S.A."/>
            <person name="Grigoriev I.V."/>
            <person name="Corradi N."/>
            <person name="Roux C."/>
            <person name="Martin F."/>
        </authorList>
    </citation>
    <scope>NUCLEOTIDE SEQUENCE [LARGE SCALE GENOMIC DNA]</scope>
    <source>
        <strain evidence="1 2">DAOM 197198</strain>
    </source>
</reference>
<proteinExistence type="predicted"/>
<reference evidence="1 2" key="2">
    <citation type="journal article" date="2018" name="New Phytol.">
        <title>High intraspecific genome diversity in the model arbuscular mycorrhizal symbiont Rhizophagus irregularis.</title>
        <authorList>
            <person name="Chen E.C.H."/>
            <person name="Morin E."/>
            <person name="Beaudet D."/>
            <person name="Noel J."/>
            <person name="Yildirir G."/>
            <person name="Ndikumana S."/>
            <person name="Charron P."/>
            <person name="St-Onge C."/>
            <person name="Giorgi J."/>
            <person name="Kruger M."/>
            <person name="Marton T."/>
            <person name="Ropars J."/>
            <person name="Grigoriev I.V."/>
            <person name="Hainaut M."/>
            <person name="Henrissat B."/>
            <person name="Roux C."/>
            <person name="Martin F."/>
            <person name="Corradi N."/>
        </authorList>
    </citation>
    <scope>NUCLEOTIDE SEQUENCE [LARGE SCALE GENOMIC DNA]</scope>
    <source>
        <strain evidence="1 2">DAOM 197198</strain>
    </source>
</reference>
<gene>
    <name evidence="1" type="ORF">GLOIN_2v1722091</name>
</gene>
<evidence type="ECO:0000313" key="1">
    <source>
        <dbReference type="EMBL" id="POG59433.1"/>
    </source>
</evidence>
<dbReference type="VEuPathDB" id="FungiDB:RhiirFUN_012484"/>
<organism evidence="1 2">
    <name type="scientific">Rhizophagus irregularis (strain DAOM 181602 / DAOM 197198 / MUCL 43194)</name>
    <name type="common">Arbuscular mycorrhizal fungus</name>
    <name type="synonym">Glomus intraradices</name>
    <dbReference type="NCBI Taxonomy" id="747089"/>
    <lineage>
        <taxon>Eukaryota</taxon>
        <taxon>Fungi</taxon>
        <taxon>Fungi incertae sedis</taxon>
        <taxon>Mucoromycota</taxon>
        <taxon>Glomeromycotina</taxon>
        <taxon>Glomeromycetes</taxon>
        <taxon>Glomerales</taxon>
        <taxon>Glomeraceae</taxon>
        <taxon>Rhizophagus</taxon>
    </lineage>
</organism>
<sequence length="222" mass="25233">MTPFGPTGRKVEPYKFNPVIIITIWDAWSLLWAYVHRPSRRVAKKMTSEEQINYMIRSLELLAKSLMIIQPVQILRPSTVNVTFSPHQILSNRKGTVIRCMFGASIRCIPPVNDQAAKSRVENMAALKCASNASDAITSEKRRNCRHNLGNCAESVPFEAMRGNFQHLRKRVEPVVLYTHTLALPRKKDQSELIAKAPCCKCTYIIEKMLHNEAATILPYQP</sequence>
<evidence type="ECO:0000313" key="2">
    <source>
        <dbReference type="Proteomes" id="UP000018888"/>
    </source>
</evidence>
<protein>
    <submittedName>
        <fullName evidence="1">Uncharacterized protein</fullName>
    </submittedName>
</protein>
<comment type="caution">
    <text evidence="1">The sequence shown here is derived from an EMBL/GenBank/DDBJ whole genome shotgun (WGS) entry which is preliminary data.</text>
</comment>
<keyword evidence="2" id="KW-1185">Reference proteome</keyword>
<accession>A0A2P4P210</accession>